<dbReference type="AlphaFoldDB" id="A0A420ZDP2"/>
<keyword evidence="1" id="KW-0540">Nuclease</keyword>
<dbReference type="InterPro" id="IPR021127">
    <property type="entry name" value="CRISPR_associated_Cas2"/>
</dbReference>
<keyword evidence="3 8" id="KW-0255">Endonuclease</keyword>
<organism evidence="8 9">
    <name type="scientific">candidate division Kazan bacterium</name>
    <dbReference type="NCBI Taxonomy" id="2202143"/>
    <lineage>
        <taxon>Bacteria</taxon>
        <taxon>Bacteria division Kazan-3B-28</taxon>
    </lineage>
</organism>
<dbReference type="GO" id="GO:0043571">
    <property type="term" value="P:maintenance of CRISPR repeat elements"/>
    <property type="evidence" value="ECO:0007669"/>
    <property type="project" value="InterPro"/>
</dbReference>
<dbReference type="Gene3D" id="3.30.70.2650">
    <property type="match status" value="1"/>
</dbReference>
<keyword evidence="4" id="KW-0378">Hydrolase</keyword>
<keyword evidence="5" id="KW-0460">Magnesium</keyword>
<evidence type="ECO:0000313" key="8">
    <source>
        <dbReference type="EMBL" id="RLC37868.1"/>
    </source>
</evidence>
<evidence type="ECO:0000256" key="5">
    <source>
        <dbReference type="ARBA" id="ARBA00022842"/>
    </source>
</evidence>
<keyword evidence="6" id="KW-0051">Antiviral defense</keyword>
<sequence>MAPKRKQLAANKSSVNRTAIVRRVIIQSLKNTGSWIFDLAVIPLETKYKGFRLAKRGELRKILARLIYQKEIEKCNPNRYRLTQLGMIKALPEIKKELVHDGKTRILVFDVPESERKRRDHFRRHLKLLGFKKHQQSVWISYEDCEAWIEQLVDYHKVGNYVSLYIGEHVW</sequence>
<dbReference type="NCBIfam" id="TIGR01573">
    <property type="entry name" value="cas2"/>
    <property type="match status" value="1"/>
</dbReference>
<evidence type="ECO:0000256" key="3">
    <source>
        <dbReference type="ARBA" id="ARBA00022759"/>
    </source>
</evidence>
<dbReference type="EMBL" id="QMNG01000001">
    <property type="protein sequence ID" value="RLC37868.1"/>
    <property type="molecule type" value="Genomic_DNA"/>
</dbReference>
<name>A0A420ZDP2_UNCK3</name>
<feature type="domain" description="Transcriptional repressor PaaX-like central Cas2-like" evidence="7">
    <location>
        <begin position="101"/>
        <end position="169"/>
    </location>
</feature>
<dbReference type="GO" id="GO:0004521">
    <property type="term" value="F:RNA endonuclease activity"/>
    <property type="evidence" value="ECO:0007669"/>
    <property type="project" value="InterPro"/>
</dbReference>
<evidence type="ECO:0000256" key="6">
    <source>
        <dbReference type="ARBA" id="ARBA00023118"/>
    </source>
</evidence>
<evidence type="ECO:0000256" key="1">
    <source>
        <dbReference type="ARBA" id="ARBA00022722"/>
    </source>
</evidence>
<evidence type="ECO:0000256" key="2">
    <source>
        <dbReference type="ARBA" id="ARBA00022723"/>
    </source>
</evidence>
<reference evidence="8 9" key="1">
    <citation type="submission" date="2018-06" db="EMBL/GenBank/DDBJ databases">
        <title>Extensive metabolic versatility and redundancy in microbially diverse, dynamic hydrothermal sediments.</title>
        <authorList>
            <person name="Dombrowski N."/>
            <person name="Teske A."/>
            <person name="Baker B.J."/>
        </authorList>
    </citation>
    <scope>NUCLEOTIDE SEQUENCE [LARGE SCALE GENOMIC DNA]</scope>
    <source>
        <strain evidence="8">B79_G16</strain>
    </source>
</reference>
<accession>A0A420ZDP2</accession>
<proteinExistence type="predicted"/>
<dbReference type="InterPro" id="IPR048846">
    <property type="entry name" value="PaaX-like_central"/>
</dbReference>
<dbReference type="Proteomes" id="UP000281261">
    <property type="component" value="Unassembled WGS sequence"/>
</dbReference>
<dbReference type="Pfam" id="PF20803">
    <property type="entry name" value="PaaX_M"/>
    <property type="match status" value="1"/>
</dbReference>
<protein>
    <submittedName>
        <fullName evidence="8">CRISPR-associated endonuclease Cas2</fullName>
    </submittedName>
</protein>
<evidence type="ECO:0000259" key="7">
    <source>
        <dbReference type="Pfam" id="PF20803"/>
    </source>
</evidence>
<evidence type="ECO:0000256" key="4">
    <source>
        <dbReference type="ARBA" id="ARBA00022801"/>
    </source>
</evidence>
<gene>
    <name evidence="8" type="primary">cas2</name>
    <name evidence="8" type="ORF">DRH29_00430</name>
</gene>
<keyword evidence="2" id="KW-0479">Metal-binding</keyword>
<evidence type="ECO:0000313" key="9">
    <source>
        <dbReference type="Proteomes" id="UP000281261"/>
    </source>
</evidence>
<comment type="caution">
    <text evidence="8">The sequence shown here is derived from an EMBL/GenBank/DDBJ whole genome shotgun (WGS) entry which is preliminary data.</text>
</comment>